<keyword evidence="4" id="KW-1185">Reference proteome</keyword>
<dbReference type="PRINTS" id="PR00449">
    <property type="entry name" value="RASTRNSFRMNG"/>
</dbReference>
<sequence length="1190" mass="132814">MSNELSTAGDQLGSALDRYAQACSSTRDACLNGGQINNSPELLTSLEKQSSAITLYIQKLEAARASIQAARGSIPKVAPVSALPAEILGRIFRLVLPGQTCLVQRGYDGSISAIKYPIHPDALAHVCSFWRRVAITTPSLWTHIDIAVDHSLNPGLFARAKVYAIRAGQLPLEIHISDPGSKREQERESAIREGKLRPQQPGYDESHVWDDLHEFRILASDSANIKTLEIDLRVYNRYRETYYTMLEYFFARCKPGVLTKYITRSNPYMVLSSFIEPAETPHSSDGVLLAVPIRQLDEVWLGVSSVRVSGLCPHWKTKIYHGLVELYIDGGIPEILGSDLVNVLRSSPKLQVFHLKIQLDDDQDEIVNANPIHLQDLRELSLMIRDDTFSTSQILQWIAPGTKPLCLSLVDTPRAAVTGFCSRANVTRLYVWCPGDLIPILNQCHRLETLVLNKRDAISNDLSAIIDDDGDDDDAGGESGLISGPVVRIDTLYLLWHLEIPFESVKAAVEKYSIQRLLIYHGRLSYQVDAGRVADKFYFNSNPSDCVELVHYARISEARPMADCAPRGPICWQNPIITRFVSDTFHNTCRATGAVGAFNKTIRLDDRTVSLNFWDAPGQARFDSFVLSCIHSSSAAIVVYNITNRLSFESAIECIYRVRSKNGSGMIVALVGNKADLSHNRRAQVTIEEATQQANRLNVVFMETSAKSGHNVQDLFKLKETATILSGMTILSTEGSQLRAALDHGGRFNSNPEIIAGLKRASNEITSHFQKLGSARAAIHMARSSIPKVVPIIALPPEIMACIFQFAIPGQLCLVQRNIEGKISQVKYPLCPDSLAHVCPFWRRVAIGTPSLWTHIDIVLDHSLNPGLFARAKVYAVRAGQLPLEIHISDPGSEREKKRDWGTQVAASNPYGPNHEWEDLREFKFLPSNVVLIKTLEFDLYIHTRYRDIYYSVLEYFFVHSKVGVLTQYLVRTSGNQRTKPNHFIEPVDTPRSLSGALLAAPSAHLEELLLHTSSVRISGLCPHWKSKPYCGLIELFIDKGIPEISELQFVNVLRSSPKLQALHMKTHLGELISRSNIQPVHLEDLNVAIRFEWGLWDWHVYRCTKRLAHGFIFSRKSSPPRLETLVTNLSSLLDIGDFDEADSHDGDPHEGDSDEDSSDEEIKITLDRIRGASGSGEAVLGSETRDAWR</sequence>
<dbReference type="SMART" id="SM00175">
    <property type="entry name" value="RAB"/>
    <property type="match status" value="1"/>
</dbReference>
<dbReference type="InterPro" id="IPR001806">
    <property type="entry name" value="Small_GTPase"/>
</dbReference>
<feature type="region of interest" description="Disordered" evidence="2">
    <location>
        <begin position="178"/>
        <end position="201"/>
    </location>
</feature>
<keyword evidence="1" id="KW-0547">Nucleotide-binding</keyword>
<evidence type="ECO:0000256" key="2">
    <source>
        <dbReference type="SAM" id="MobiDB-lite"/>
    </source>
</evidence>
<feature type="compositionally biased region" description="Basic and acidic residues" evidence="2">
    <location>
        <begin position="180"/>
        <end position="196"/>
    </location>
</feature>
<accession>A0A0K6FYP9</accession>
<evidence type="ECO:0000313" key="3">
    <source>
        <dbReference type="EMBL" id="CUA71122.1"/>
    </source>
</evidence>
<feature type="compositionally biased region" description="Basic and acidic residues" evidence="2">
    <location>
        <begin position="1142"/>
        <end position="1152"/>
    </location>
</feature>
<dbReference type="SMART" id="SM00173">
    <property type="entry name" value="RAS"/>
    <property type="match status" value="1"/>
</dbReference>
<dbReference type="PROSITE" id="PS51419">
    <property type="entry name" value="RAB"/>
    <property type="match status" value="1"/>
</dbReference>
<dbReference type="PROSITE" id="PS51421">
    <property type="entry name" value="RAS"/>
    <property type="match status" value="1"/>
</dbReference>
<proteinExistence type="predicted"/>
<evidence type="ECO:0000313" key="4">
    <source>
        <dbReference type="Proteomes" id="UP000044841"/>
    </source>
</evidence>
<gene>
    <name evidence="3" type="ORF">RSOLAG22IIIB_09336</name>
</gene>
<organism evidence="3 4">
    <name type="scientific">Rhizoctonia solani</name>
    <dbReference type="NCBI Taxonomy" id="456999"/>
    <lineage>
        <taxon>Eukaryota</taxon>
        <taxon>Fungi</taxon>
        <taxon>Dikarya</taxon>
        <taxon>Basidiomycota</taxon>
        <taxon>Agaricomycotina</taxon>
        <taxon>Agaricomycetes</taxon>
        <taxon>Cantharellales</taxon>
        <taxon>Ceratobasidiaceae</taxon>
        <taxon>Rhizoctonia</taxon>
    </lineage>
</organism>
<dbReference type="SMART" id="SM00174">
    <property type="entry name" value="RHO"/>
    <property type="match status" value="1"/>
</dbReference>
<evidence type="ECO:0000256" key="1">
    <source>
        <dbReference type="ARBA" id="ARBA00022741"/>
    </source>
</evidence>
<dbReference type="PANTHER" id="PTHR47978">
    <property type="match status" value="1"/>
</dbReference>
<dbReference type="AlphaFoldDB" id="A0A0K6FYP9"/>
<reference evidence="3 4" key="1">
    <citation type="submission" date="2015-07" db="EMBL/GenBank/DDBJ databases">
        <authorList>
            <person name="Noorani M."/>
        </authorList>
    </citation>
    <scope>NUCLEOTIDE SEQUENCE [LARGE SCALE GENOMIC DNA]</scope>
    <source>
        <strain evidence="3">BBA 69670</strain>
    </source>
</reference>
<protein>
    <submittedName>
        <fullName evidence="3">Ras and EF-hand domain-containing protein homolog</fullName>
    </submittedName>
</protein>
<dbReference type="EMBL" id="CYGV01001217">
    <property type="protein sequence ID" value="CUA71122.1"/>
    <property type="molecule type" value="Genomic_DNA"/>
</dbReference>
<dbReference type="Gene3D" id="1.20.1280.50">
    <property type="match status" value="2"/>
</dbReference>
<feature type="region of interest" description="Disordered" evidence="2">
    <location>
        <begin position="1141"/>
        <end position="1190"/>
    </location>
</feature>
<dbReference type="GO" id="GO:0005525">
    <property type="term" value="F:GTP binding"/>
    <property type="evidence" value="ECO:0007669"/>
    <property type="project" value="InterPro"/>
</dbReference>
<dbReference type="GO" id="GO:0003924">
    <property type="term" value="F:GTPase activity"/>
    <property type="evidence" value="ECO:0007669"/>
    <property type="project" value="InterPro"/>
</dbReference>
<dbReference type="Gene3D" id="3.40.50.300">
    <property type="entry name" value="P-loop containing nucleotide triphosphate hydrolases"/>
    <property type="match status" value="1"/>
</dbReference>
<name>A0A0K6FYP9_9AGAM</name>
<dbReference type="InterPro" id="IPR027417">
    <property type="entry name" value="P-loop_NTPase"/>
</dbReference>
<dbReference type="Pfam" id="PF00071">
    <property type="entry name" value="Ras"/>
    <property type="match status" value="1"/>
</dbReference>
<dbReference type="SUPFAM" id="SSF52540">
    <property type="entry name" value="P-loop containing nucleoside triphosphate hydrolases"/>
    <property type="match status" value="1"/>
</dbReference>
<dbReference type="Proteomes" id="UP000044841">
    <property type="component" value="Unassembled WGS sequence"/>
</dbReference>
<feature type="compositionally biased region" description="Basic and acidic residues" evidence="2">
    <location>
        <begin position="1161"/>
        <end position="1171"/>
    </location>
</feature>